<sequence>MYGPFLQNLVDAYPCGGTAQAQGPEMDPPPFFSVNYQYCGSCSTKAGKWIYTEPAAKAILSSHTRATPVFGRLYIIIVGVLPSIIGRVAQWQGACNQEIPGEFDPWHDQQFFFFCSHLEGEKNETLVRAKKKCENVASSRGIGTKIVLAYFNDPSLVSQLRSRKFVQLALDLKHSFGKLCSRNTHKLMESRQHSSNELLCVKSSIDHPSFTNMPSPQYVMLVHKNPGPMIPSASKILITSLIHEL</sequence>
<accession>A0ACB6R941</accession>
<keyword evidence="2" id="KW-1185">Reference proteome</keyword>
<reference evidence="1" key="1">
    <citation type="journal article" date="2020" name="Stud. Mycol.">
        <title>101 Dothideomycetes genomes: a test case for predicting lifestyles and emergence of pathogens.</title>
        <authorList>
            <person name="Haridas S."/>
            <person name="Albert R."/>
            <person name="Binder M."/>
            <person name="Bloem J."/>
            <person name="Labutti K."/>
            <person name="Salamov A."/>
            <person name="Andreopoulos B."/>
            <person name="Baker S."/>
            <person name="Barry K."/>
            <person name="Bills G."/>
            <person name="Bluhm B."/>
            <person name="Cannon C."/>
            <person name="Castanera R."/>
            <person name="Culley D."/>
            <person name="Daum C."/>
            <person name="Ezra D."/>
            <person name="Gonzalez J."/>
            <person name="Henrissat B."/>
            <person name="Kuo A."/>
            <person name="Liang C."/>
            <person name="Lipzen A."/>
            <person name="Lutzoni F."/>
            <person name="Magnuson J."/>
            <person name="Mondo S."/>
            <person name="Nolan M."/>
            <person name="Ohm R."/>
            <person name="Pangilinan J."/>
            <person name="Park H.-J."/>
            <person name="Ramirez L."/>
            <person name="Alfaro M."/>
            <person name="Sun H."/>
            <person name="Tritt A."/>
            <person name="Yoshinaga Y."/>
            <person name="Zwiers L.-H."/>
            <person name="Turgeon B."/>
            <person name="Goodwin S."/>
            <person name="Spatafora J."/>
            <person name="Crous P."/>
            <person name="Grigoriev I."/>
        </authorList>
    </citation>
    <scope>NUCLEOTIDE SEQUENCE</scope>
    <source>
        <strain evidence="1">ATCC 200398</strain>
    </source>
</reference>
<gene>
    <name evidence="1" type="ORF">BDR25DRAFT_350070</name>
</gene>
<evidence type="ECO:0000313" key="2">
    <source>
        <dbReference type="Proteomes" id="UP000799755"/>
    </source>
</evidence>
<name>A0ACB6R941_9PLEO</name>
<proteinExistence type="predicted"/>
<dbReference type="Proteomes" id="UP000799755">
    <property type="component" value="Unassembled WGS sequence"/>
</dbReference>
<comment type="caution">
    <text evidence="1">The sequence shown here is derived from an EMBL/GenBank/DDBJ whole genome shotgun (WGS) entry which is preliminary data.</text>
</comment>
<dbReference type="EMBL" id="MU003495">
    <property type="protein sequence ID" value="KAF2475784.1"/>
    <property type="molecule type" value="Genomic_DNA"/>
</dbReference>
<evidence type="ECO:0000313" key="1">
    <source>
        <dbReference type="EMBL" id="KAF2475784.1"/>
    </source>
</evidence>
<protein>
    <submittedName>
        <fullName evidence="1">Uncharacterized protein</fullName>
    </submittedName>
</protein>
<organism evidence="1 2">
    <name type="scientific">Lindgomyces ingoldianus</name>
    <dbReference type="NCBI Taxonomy" id="673940"/>
    <lineage>
        <taxon>Eukaryota</taxon>
        <taxon>Fungi</taxon>
        <taxon>Dikarya</taxon>
        <taxon>Ascomycota</taxon>
        <taxon>Pezizomycotina</taxon>
        <taxon>Dothideomycetes</taxon>
        <taxon>Pleosporomycetidae</taxon>
        <taxon>Pleosporales</taxon>
        <taxon>Lindgomycetaceae</taxon>
        <taxon>Lindgomyces</taxon>
    </lineage>
</organism>